<reference evidence="2 3" key="1">
    <citation type="journal article" date="2023" name="G3 (Bethesda)">
        <title>A chromosome-length genome assembly and annotation of blackberry (Rubus argutus, cv. 'Hillquist').</title>
        <authorList>
            <person name="Bruna T."/>
            <person name="Aryal R."/>
            <person name="Dudchenko O."/>
            <person name="Sargent D.J."/>
            <person name="Mead D."/>
            <person name="Buti M."/>
            <person name="Cavallini A."/>
            <person name="Hytonen T."/>
            <person name="Andres J."/>
            <person name="Pham M."/>
            <person name="Weisz D."/>
            <person name="Mascagni F."/>
            <person name="Usai G."/>
            <person name="Natali L."/>
            <person name="Bassil N."/>
            <person name="Fernandez G.E."/>
            <person name="Lomsadze A."/>
            <person name="Armour M."/>
            <person name="Olukolu B."/>
            <person name="Poorten T."/>
            <person name="Britton C."/>
            <person name="Davik J."/>
            <person name="Ashrafi H."/>
            <person name="Aiden E.L."/>
            <person name="Borodovsky M."/>
            <person name="Worthington M."/>
        </authorList>
    </citation>
    <scope>NUCLEOTIDE SEQUENCE [LARGE SCALE GENOMIC DNA]</scope>
    <source>
        <strain evidence="2">PI 553951</strain>
    </source>
</reference>
<organism evidence="2 3">
    <name type="scientific">Rubus argutus</name>
    <name type="common">Southern blackberry</name>
    <dbReference type="NCBI Taxonomy" id="59490"/>
    <lineage>
        <taxon>Eukaryota</taxon>
        <taxon>Viridiplantae</taxon>
        <taxon>Streptophyta</taxon>
        <taxon>Embryophyta</taxon>
        <taxon>Tracheophyta</taxon>
        <taxon>Spermatophyta</taxon>
        <taxon>Magnoliopsida</taxon>
        <taxon>eudicotyledons</taxon>
        <taxon>Gunneridae</taxon>
        <taxon>Pentapetalae</taxon>
        <taxon>rosids</taxon>
        <taxon>fabids</taxon>
        <taxon>Rosales</taxon>
        <taxon>Rosaceae</taxon>
        <taxon>Rosoideae</taxon>
        <taxon>Rosoideae incertae sedis</taxon>
        <taxon>Rubus</taxon>
    </lineage>
</organism>
<gene>
    <name evidence="2" type="ORF">M0R45_025430</name>
</gene>
<feature type="region of interest" description="Disordered" evidence="1">
    <location>
        <begin position="61"/>
        <end position="197"/>
    </location>
</feature>
<protein>
    <submittedName>
        <fullName evidence="2">Uncharacterized protein</fullName>
    </submittedName>
</protein>
<feature type="compositionally biased region" description="Low complexity" evidence="1">
    <location>
        <begin position="108"/>
        <end position="123"/>
    </location>
</feature>
<dbReference type="EMBL" id="JBEDUW010000005">
    <property type="protein sequence ID" value="KAK9928287.1"/>
    <property type="molecule type" value="Genomic_DNA"/>
</dbReference>
<evidence type="ECO:0000256" key="1">
    <source>
        <dbReference type="SAM" id="MobiDB-lite"/>
    </source>
</evidence>
<sequence length="258" mass="27967">MDFSDTDEDSAVEELISQAKDLCVLEQLSAINCSGFTDSVLPTELESRFCRLKSFPVTKHMTTASRPPQTTASFRHNSVEAENPDEKACPDPKPTSGGSKSKPKPKHGSVSSPSNSSNSSPESAIFSPAKRISGKKHRSKAKSKSGSFSSPLGSCNSLREDSPSPPRKTGCFWCSPKTKSASSHRKSKENGGIGGLALNFSDDKLLSDLGSFSKRELKKAMKEEEKISKEAEKIVKWAKHESARMHVTGIDDDELSDD</sequence>
<comment type="caution">
    <text evidence="2">The sequence shown here is derived from an EMBL/GenBank/DDBJ whole genome shotgun (WGS) entry which is preliminary data.</text>
</comment>
<feature type="compositionally biased region" description="Polar residues" evidence="1">
    <location>
        <begin position="61"/>
        <end position="76"/>
    </location>
</feature>
<dbReference type="AlphaFoldDB" id="A0AAW1WVF7"/>
<evidence type="ECO:0000313" key="2">
    <source>
        <dbReference type="EMBL" id="KAK9928287.1"/>
    </source>
</evidence>
<keyword evidence="3" id="KW-1185">Reference proteome</keyword>
<dbReference type="PANTHER" id="PTHR35692">
    <property type="entry name" value="F26F24.11"/>
    <property type="match status" value="1"/>
</dbReference>
<name>A0AAW1WVF7_RUBAR</name>
<dbReference type="Proteomes" id="UP001457282">
    <property type="component" value="Unassembled WGS sequence"/>
</dbReference>
<proteinExistence type="predicted"/>
<evidence type="ECO:0000313" key="3">
    <source>
        <dbReference type="Proteomes" id="UP001457282"/>
    </source>
</evidence>
<feature type="compositionally biased region" description="Low complexity" evidence="1">
    <location>
        <begin position="144"/>
        <end position="157"/>
    </location>
</feature>
<accession>A0AAW1WVF7</accession>
<feature type="compositionally biased region" description="Basic residues" evidence="1">
    <location>
        <begin position="132"/>
        <end position="143"/>
    </location>
</feature>
<dbReference type="PANTHER" id="PTHR35692:SF1">
    <property type="entry name" value="F26F24.11"/>
    <property type="match status" value="1"/>
</dbReference>